<dbReference type="InterPro" id="IPR012337">
    <property type="entry name" value="RNaseH-like_sf"/>
</dbReference>
<dbReference type="GO" id="GO:0004523">
    <property type="term" value="F:RNA-DNA hybrid ribonuclease activity"/>
    <property type="evidence" value="ECO:0007669"/>
    <property type="project" value="InterPro"/>
</dbReference>
<comment type="caution">
    <text evidence="2">The sequence shown here is derived from an EMBL/GenBank/DDBJ whole genome shotgun (WGS) entry which is preliminary data.</text>
</comment>
<dbReference type="EMBL" id="RWGY01000002">
    <property type="protein sequence ID" value="TVU49312.1"/>
    <property type="molecule type" value="Genomic_DNA"/>
</dbReference>
<evidence type="ECO:0000313" key="3">
    <source>
        <dbReference type="Proteomes" id="UP000324897"/>
    </source>
</evidence>
<protein>
    <recommendedName>
        <fullName evidence="1">RNase H type-1 domain-containing protein</fullName>
    </recommendedName>
</protein>
<dbReference type="AlphaFoldDB" id="A0A5J9WKS5"/>
<dbReference type="InterPro" id="IPR036397">
    <property type="entry name" value="RNaseH_sf"/>
</dbReference>
<gene>
    <name evidence="2" type="ORF">EJB05_00620</name>
</gene>
<dbReference type="PANTHER" id="PTHR47074:SF11">
    <property type="entry name" value="REVERSE TRANSCRIPTASE-LIKE PROTEIN"/>
    <property type="match status" value="1"/>
</dbReference>
<evidence type="ECO:0000259" key="1">
    <source>
        <dbReference type="Pfam" id="PF13456"/>
    </source>
</evidence>
<dbReference type="Proteomes" id="UP000324897">
    <property type="component" value="Chromosome 6"/>
</dbReference>
<dbReference type="Gramene" id="TVU49312">
    <property type="protein sequence ID" value="TVU49312"/>
    <property type="gene ID" value="EJB05_00620"/>
</dbReference>
<feature type="non-terminal residue" evidence="2">
    <location>
        <position position="1"/>
    </location>
</feature>
<dbReference type="GO" id="GO:0003676">
    <property type="term" value="F:nucleic acid binding"/>
    <property type="evidence" value="ECO:0007669"/>
    <property type="project" value="InterPro"/>
</dbReference>
<dbReference type="InterPro" id="IPR044730">
    <property type="entry name" value="RNase_H-like_dom_plant"/>
</dbReference>
<dbReference type="CDD" id="cd06222">
    <property type="entry name" value="RNase_H_like"/>
    <property type="match status" value="1"/>
</dbReference>
<dbReference type="InterPro" id="IPR002156">
    <property type="entry name" value="RNaseH_domain"/>
</dbReference>
<dbReference type="OrthoDB" id="696282at2759"/>
<accession>A0A5J9WKS5</accession>
<dbReference type="InterPro" id="IPR052929">
    <property type="entry name" value="RNase_H-like_EbsB-rel"/>
</dbReference>
<dbReference type="PANTHER" id="PTHR47074">
    <property type="entry name" value="BNAC02G40300D PROTEIN"/>
    <property type="match status" value="1"/>
</dbReference>
<keyword evidence="3" id="KW-1185">Reference proteome</keyword>
<dbReference type="SUPFAM" id="SSF53098">
    <property type="entry name" value="Ribonuclease H-like"/>
    <property type="match status" value="1"/>
</dbReference>
<feature type="domain" description="RNase H type-1" evidence="1">
    <location>
        <begin position="90"/>
        <end position="211"/>
    </location>
</feature>
<sequence length="259" mass="29178">MAEMESAKEVFEFILSLREEMKLDLITTWTWWTERNRIREGEQRRTTTGLTQSINAYLAEVANLNEKEAKPMYKIKQRWSKPEGEFIKVNCDASFSPSDRSGGWGYIIRDQDGDVVSAGRGKMMHLLDAFHAKLIACLQGVQAAITLVIGNIILETDALKAQQAIETDAYRSTAVGILIEELKELLSLNFLNVVVQYTPRDCNRVAHALAALGCDCNLEDDPVLEVLPLCIRGGGMIEESVSYENQVRMRTMRTSIWAT</sequence>
<evidence type="ECO:0000313" key="2">
    <source>
        <dbReference type="EMBL" id="TVU49312.1"/>
    </source>
</evidence>
<reference evidence="2 3" key="1">
    <citation type="journal article" date="2019" name="Sci. Rep.">
        <title>A high-quality genome of Eragrostis curvula grass provides insights into Poaceae evolution and supports new strategies to enhance forage quality.</title>
        <authorList>
            <person name="Carballo J."/>
            <person name="Santos B.A.C.M."/>
            <person name="Zappacosta D."/>
            <person name="Garbus I."/>
            <person name="Selva J.P."/>
            <person name="Gallo C.A."/>
            <person name="Diaz A."/>
            <person name="Albertini E."/>
            <person name="Caccamo M."/>
            <person name="Echenique V."/>
        </authorList>
    </citation>
    <scope>NUCLEOTIDE SEQUENCE [LARGE SCALE GENOMIC DNA]</scope>
    <source>
        <strain evidence="3">cv. Victoria</strain>
        <tissue evidence="2">Leaf</tissue>
    </source>
</reference>
<organism evidence="2 3">
    <name type="scientific">Eragrostis curvula</name>
    <name type="common">weeping love grass</name>
    <dbReference type="NCBI Taxonomy" id="38414"/>
    <lineage>
        <taxon>Eukaryota</taxon>
        <taxon>Viridiplantae</taxon>
        <taxon>Streptophyta</taxon>
        <taxon>Embryophyta</taxon>
        <taxon>Tracheophyta</taxon>
        <taxon>Spermatophyta</taxon>
        <taxon>Magnoliopsida</taxon>
        <taxon>Liliopsida</taxon>
        <taxon>Poales</taxon>
        <taxon>Poaceae</taxon>
        <taxon>PACMAD clade</taxon>
        <taxon>Chloridoideae</taxon>
        <taxon>Eragrostideae</taxon>
        <taxon>Eragrostidinae</taxon>
        <taxon>Eragrostis</taxon>
    </lineage>
</organism>
<proteinExistence type="predicted"/>
<dbReference type="Gene3D" id="3.30.420.10">
    <property type="entry name" value="Ribonuclease H-like superfamily/Ribonuclease H"/>
    <property type="match status" value="1"/>
</dbReference>
<name>A0A5J9WKS5_9POAL</name>
<dbReference type="Pfam" id="PF13456">
    <property type="entry name" value="RVT_3"/>
    <property type="match status" value="1"/>
</dbReference>